<keyword evidence="6" id="KW-0670">Pyruvate</keyword>
<evidence type="ECO:0000259" key="5">
    <source>
        <dbReference type="Pfam" id="PF00676"/>
    </source>
</evidence>
<dbReference type="OrthoDB" id="9766715at2"/>
<keyword evidence="3" id="KW-0560">Oxidoreductase</keyword>
<organism evidence="6 7">
    <name type="scientific">Mycobacterium kyorinense</name>
    <dbReference type="NCBI Taxonomy" id="487514"/>
    <lineage>
        <taxon>Bacteria</taxon>
        <taxon>Bacillati</taxon>
        <taxon>Actinomycetota</taxon>
        <taxon>Actinomycetes</taxon>
        <taxon>Mycobacteriales</taxon>
        <taxon>Mycobacteriaceae</taxon>
        <taxon>Mycobacterium</taxon>
    </lineage>
</organism>
<dbReference type="PANTHER" id="PTHR43380:SF1">
    <property type="entry name" value="2-OXOISOVALERATE DEHYDROGENASE SUBUNIT ALPHA, MITOCHONDRIAL"/>
    <property type="match status" value="1"/>
</dbReference>
<dbReference type="InterPro" id="IPR050771">
    <property type="entry name" value="Alpha-ketoacid_DH_E1_comp"/>
</dbReference>
<feature type="domain" description="Dehydrogenase E1 component" evidence="5">
    <location>
        <begin position="44"/>
        <end position="320"/>
    </location>
</feature>
<dbReference type="InterPro" id="IPR001017">
    <property type="entry name" value="DH_E1"/>
</dbReference>
<keyword evidence="7" id="KW-1185">Reference proteome</keyword>
<evidence type="ECO:0000256" key="2">
    <source>
        <dbReference type="ARBA" id="ARBA00001964"/>
    </source>
</evidence>
<dbReference type="PANTHER" id="PTHR43380">
    <property type="entry name" value="2-OXOISOVALERATE DEHYDROGENASE SUBUNIT ALPHA, MITOCHONDRIAL"/>
    <property type="match status" value="1"/>
</dbReference>
<evidence type="ECO:0000313" key="7">
    <source>
        <dbReference type="Proteomes" id="UP000193487"/>
    </source>
</evidence>
<reference evidence="6 7" key="1">
    <citation type="submission" date="2016-01" db="EMBL/GenBank/DDBJ databases">
        <title>The new phylogeny of the genus Mycobacterium.</title>
        <authorList>
            <person name="Tarcisio F."/>
            <person name="Conor M."/>
            <person name="Antonella G."/>
            <person name="Elisabetta G."/>
            <person name="Giulia F.S."/>
            <person name="Sara T."/>
            <person name="Anna F."/>
            <person name="Clotilde B."/>
            <person name="Roberto B."/>
            <person name="Veronica D.S."/>
            <person name="Fabio R."/>
            <person name="Monica P."/>
            <person name="Olivier J."/>
            <person name="Enrico T."/>
            <person name="Nicola S."/>
        </authorList>
    </citation>
    <scope>NUCLEOTIDE SEQUENCE [LARGE SCALE GENOMIC DNA]</scope>
    <source>
        <strain evidence="6 7">DSM 45166</strain>
    </source>
</reference>
<dbReference type="InterPro" id="IPR029061">
    <property type="entry name" value="THDP-binding"/>
</dbReference>
<dbReference type="InterPro" id="IPR017596">
    <property type="entry name" value="PdhA/BkdA"/>
</dbReference>
<evidence type="ECO:0000256" key="3">
    <source>
        <dbReference type="ARBA" id="ARBA00023002"/>
    </source>
</evidence>
<sequence>MTELAQTPTTVDLEPVQLVAPDGTPTAEDRYSRELAAETLCWLYEMMVVTRDVDTELVNLQRQGELALFAPCRGQEAAQVGAAACLRKSDWLFPQYRELGAFLVRGIPPSHVGAMWRGTWHGGLEFTTKCCAPISIPVGTHALHAVGAAMAAQRLGEDSVTVAFLGDGATSEGDVHEALNVAAVFGAPCVFYVQNNQWAISVPLCRQTAAPSIAHKAIGYGMPGIRVDGNDVLACYAVTAEAAARARAGGGPTLIEAVTYRLGPHTTSDDPTRYRSRDELEHWLALDPIPRYRAYLQGRGLWSERLADRVAARSQRLCTELRDTLFGAPDVDIDEVFTTVYADITPALEAQRRALRAELAREA</sequence>
<evidence type="ECO:0000256" key="1">
    <source>
        <dbReference type="ARBA" id="ARBA00001946"/>
    </source>
</evidence>
<name>A0A1X1XXR8_9MYCO</name>
<dbReference type="Pfam" id="PF00676">
    <property type="entry name" value="E1_dh"/>
    <property type="match status" value="1"/>
</dbReference>
<dbReference type="AlphaFoldDB" id="A0A1X1XXR8"/>
<comment type="cofactor">
    <cofactor evidence="1">
        <name>Mg(2+)</name>
        <dbReference type="ChEBI" id="CHEBI:18420"/>
    </cofactor>
</comment>
<comment type="cofactor">
    <cofactor evidence="2">
        <name>thiamine diphosphate</name>
        <dbReference type="ChEBI" id="CHEBI:58937"/>
    </cofactor>
</comment>
<dbReference type="CDD" id="cd02000">
    <property type="entry name" value="TPP_E1_PDC_ADC_BCADC"/>
    <property type="match status" value="1"/>
</dbReference>
<dbReference type="GO" id="GO:0016624">
    <property type="term" value="F:oxidoreductase activity, acting on the aldehyde or oxo group of donors, disulfide as acceptor"/>
    <property type="evidence" value="ECO:0007669"/>
    <property type="project" value="InterPro"/>
</dbReference>
<dbReference type="Proteomes" id="UP000193487">
    <property type="component" value="Unassembled WGS sequence"/>
</dbReference>
<accession>A0A1X1XXR8</accession>
<dbReference type="SUPFAM" id="SSF52518">
    <property type="entry name" value="Thiamin diphosphate-binding fold (THDP-binding)"/>
    <property type="match status" value="1"/>
</dbReference>
<evidence type="ECO:0000256" key="4">
    <source>
        <dbReference type="ARBA" id="ARBA00023052"/>
    </source>
</evidence>
<dbReference type="NCBIfam" id="TIGR03181">
    <property type="entry name" value="PDH_E1_alph_x"/>
    <property type="match status" value="1"/>
</dbReference>
<dbReference type="EMBL" id="LQPE01000117">
    <property type="protein sequence ID" value="ORW03606.1"/>
    <property type="molecule type" value="Genomic_DNA"/>
</dbReference>
<dbReference type="Gene3D" id="3.40.50.970">
    <property type="match status" value="1"/>
</dbReference>
<protein>
    <submittedName>
        <fullName evidence="6">Pyruvate dehydrogenase (Acetyl-transferring) E1 component subunit alpha</fullName>
    </submittedName>
</protein>
<dbReference type="RefSeq" id="WP_045380714.1">
    <property type="nucleotide sequence ID" value="NZ_BBKA01000071.1"/>
</dbReference>
<dbReference type="GO" id="GO:0000287">
    <property type="term" value="F:magnesium ion binding"/>
    <property type="evidence" value="ECO:0007669"/>
    <property type="project" value="UniProtKB-ARBA"/>
</dbReference>
<proteinExistence type="predicted"/>
<gene>
    <name evidence="6" type="ORF">AWC14_04940</name>
</gene>
<comment type="caution">
    <text evidence="6">The sequence shown here is derived from an EMBL/GenBank/DDBJ whole genome shotgun (WGS) entry which is preliminary data.</text>
</comment>
<evidence type="ECO:0000313" key="6">
    <source>
        <dbReference type="EMBL" id="ORW03606.1"/>
    </source>
</evidence>
<dbReference type="GO" id="GO:0009083">
    <property type="term" value="P:branched-chain amino acid catabolic process"/>
    <property type="evidence" value="ECO:0007669"/>
    <property type="project" value="TreeGrafter"/>
</dbReference>
<keyword evidence="4" id="KW-0786">Thiamine pyrophosphate</keyword>